<dbReference type="PANTHER" id="PTHR30024">
    <property type="entry name" value="ALIPHATIC SULFONATES-BINDING PROTEIN-RELATED"/>
    <property type="match status" value="1"/>
</dbReference>
<evidence type="ECO:0000259" key="5">
    <source>
        <dbReference type="Pfam" id="PF09084"/>
    </source>
</evidence>
<evidence type="ECO:0000313" key="6">
    <source>
        <dbReference type="EMBL" id="AQZ49516.1"/>
    </source>
</evidence>
<dbReference type="PANTHER" id="PTHR30024:SF47">
    <property type="entry name" value="TAURINE-BINDING PERIPLASMIC PROTEIN"/>
    <property type="match status" value="1"/>
</dbReference>
<dbReference type="OrthoDB" id="9815602at2"/>
<keyword evidence="7" id="KW-1185">Reference proteome</keyword>
<dbReference type="GO" id="GO:0042597">
    <property type="term" value="C:periplasmic space"/>
    <property type="evidence" value="ECO:0007669"/>
    <property type="project" value="UniProtKB-SubCell"/>
</dbReference>
<dbReference type="EMBL" id="CP020330">
    <property type="protein sequence ID" value="AQZ49516.1"/>
    <property type="molecule type" value="Genomic_DNA"/>
</dbReference>
<accession>A0A1U9YVQ5</accession>
<dbReference type="AlphaFoldDB" id="A0A1U9YVQ5"/>
<dbReference type="Proteomes" id="UP000191135">
    <property type="component" value="Chromosome"/>
</dbReference>
<keyword evidence="3 4" id="KW-0732">Signal</keyword>
<dbReference type="InterPro" id="IPR015168">
    <property type="entry name" value="SsuA/THI5"/>
</dbReference>
<evidence type="ECO:0000256" key="1">
    <source>
        <dbReference type="ARBA" id="ARBA00004418"/>
    </source>
</evidence>
<dbReference type="Gene3D" id="3.40.190.10">
    <property type="entry name" value="Periplasmic binding protein-like II"/>
    <property type="match status" value="2"/>
</dbReference>
<gene>
    <name evidence="6" type="ORF">Mame_00133</name>
</gene>
<evidence type="ECO:0000256" key="3">
    <source>
        <dbReference type="ARBA" id="ARBA00022729"/>
    </source>
</evidence>
<reference evidence="6 7" key="1">
    <citation type="submission" date="2017-03" db="EMBL/GenBank/DDBJ databases">
        <title>Foreign affairs: Plasmid Transfer between Roseobacters and Rhizobia.</title>
        <authorList>
            <person name="Bartling P."/>
            <person name="Bunk B."/>
            <person name="Overmann J."/>
            <person name="Brinkmann H."/>
            <person name="Petersen J."/>
        </authorList>
    </citation>
    <scope>NUCLEOTIDE SEQUENCE [LARGE SCALE GENOMIC DNA]</scope>
    <source>
        <strain evidence="6 7">MACL11</strain>
    </source>
</reference>
<organism evidence="6 7">
    <name type="scientific">Martelella mediterranea DSM 17316</name>
    <dbReference type="NCBI Taxonomy" id="1122214"/>
    <lineage>
        <taxon>Bacteria</taxon>
        <taxon>Pseudomonadati</taxon>
        <taxon>Pseudomonadota</taxon>
        <taxon>Alphaproteobacteria</taxon>
        <taxon>Hyphomicrobiales</taxon>
        <taxon>Aurantimonadaceae</taxon>
        <taxon>Martelella</taxon>
    </lineage>
</organism>
<feature type="domain" description="SsuA/THI5-like" evidence="5">
    <location>
        <begin position="47"/>
        <end position="255"/>
    </location>
</feature>
<dbReference type="Pfam" id="PF09084">
    <property type="entry name" value="NMT1"/>
    <property type="match status" value="1"/>
</dbReference>
<evidence type="ECO:0000256" key="4">
    <source>
        <dbReference type="SAM" id="SignalP"/>
    </source>
</evidence>
<dbReference type="SUPFAM" id="SSF53850">
    <property type="entry name" value="Periplasmic binding protein-like II"/>
    <property type="match status" value="1"/>
</dbReference>
<dbReference type="KEGG" id="mmed:Mame_00133"/>
<feature type="signal peptide" evidence="4">
    <location>
        <begin position="1"/>
        <end position="28"/>
    </location>
</feature>
<protein>
    <submittedName>
        <fullName evidence="6">ABC transporter, substrate-binding protein, aliphatic sulfonates family</fullName>
    </submittedName>
</protein>
<comment type="subcellular location">
    <subcellularLocation>
        <location evidence="1">Periplasm</location>
    </subcellularLocation>
</comment>
<comment type="similarity">
    <text evidence="2">Belongs to the bacterial solute-binding protein SsuA/TauA family.</text>
</comment>
<name>A0A1U9YVQ5_9HYPH</name>
<feature type="chain" id="PRO_5010737499" evidence="4">
    <location>
        <begin position="29"/>
        <end position="317"/>
    </location>
</feature>
<dbReference type="eggNOG" id="COG0715">
    <property type="taxonomic scope" value="Bacteria"/>
</dbReference>
<evidence type="ECO:0000256" key="2">
    <source>
        <dbReference type="ARBA" id="ARBA00010742"/>
    </source>
</evidence>
<proteinExistence type="inferred from homology"/>
<evidence type="ECO:0000313" key="7">
    <source>
        <dbReference type="Proteomes" id="UP000191135"/>
    </source>
</evidence>
<dbReference type="RefSeq" id="WP_018063436.1">
    <property type="nucleotide sequence ID" value="NZ_AQWH01000003.1"/>
</dbReference>
<dbReference type="STRING" id="1122214.Mame_00133"/>
<sequence length="317" mass="33736" precursor="true">MYKTLKALIVSAAMAVTTLSALPQPAVAQDLTKVRVGYIPVGVYAYLWRARDAGYFADAGLEVELVTMAGGGEIIPALQSGSLQFGISDALGVLNARNAGIPATYVSFNFAQTEESPVHAALTFDPEIKGPADLAGKSVATNLSYNTDWTMMRAWLRDAGVDLDTVQFQEIPFPEMIASARSGSVTVVGAVEPFVTLAEADGATVLGHFFTEVKSPAVLSGVVAMTPWIEENEELTVAFVEAIDKAIDDFNSDPQIARDTIAANTKIPAAVVQAMQLGVWDTNVDPNEMQFWVDAASAEGMLGAETDLEDLVWTPAN</sequence>